<dbReference type="AlphaFoldDB" id="A0A1X2GJ59"/>
<evidence type="ECO:0008006" key="3">
    <source>
        <dbReference type="Google" id="ProtNLM"/>
    </source>
</evidence>
<organism evidence="1 2">
    <name type="scientific">Hesseltinella vesiculosa</name>
    <dbReference type="NCBI Taxonomy" id="101127"/>
    <lineage>
        <taxon>Eukaryota</taxon>
        <taxon>Fungi</taxon>
        <taxon>Fungi incertae sedis</taxon>
        <taxon>Mucoromycota</taxon>
        <taxon>Mucoromycotina</taxon>
        <taxon>Mucoromycetes</taxon>
        <taxon>Mucorales</taxon>
        <taxon>Cunninghamellaceae</taxon>
        <taxon>Hesseltinella</taxon>
    </lineage>
</organism>
<dbReference type="PANTHER" id="PTHR28180:SF2">
    <property type="entry name" value="PEROXISOMAL PROTEIN 2"/>
    <property type="match status" value="1"/>
</dbReference>
<dbReference type="SUPFAM" id="SSF69118">
    <property type="entry name" value="AhpD-like"/>
    <property type="match status" value="1"/>
</dbReference>
<evidence type="ECO:0000313" key="1">
    <source>
        <dbReference type="EMBL" id="ORX54967.1"/>
    </source>
</evidence>
<dbReference type="EMBL" id="MCGT01000012">
    <property type="protein sequence ID" value="ORX54967.1"/>
    <property type="molecule type" value="Genomic_DNA"/>
</dbReference>
<sequence>MTLADIVQRIRHIYQVSTPAQQDTILQNEWALITAVVMAALNHPEDISLVYQIVVQDIERLSLSKDMTQDLTVKVTMKLRDSILKGYVASGFPKTINGLQHLHKATPKSILELLPTTPIRSETTWDQIYDRHTVRVMQSMHTMYPDLAQSAHHHLYSPLLSECAITSGRETSLIVVAGCFVQNVPSQLRGHIYGALNNGATKTDIERVHETVLVLCRHYGAQLPPHINAKL</sequence>
<protein>
    <recommendedName>
        <fullName evidence="3">Carboxymuconolactone decarboxylase-like domain-containing protein</fullName>
    </recommendedName>
</protein>
<dbReference type="Gene3D" id="1.20.1290.10">
    <property type="entry name" value="AhpD-like"/>
    <property type="match status" value="1"/>
</dbReference>
<accession>A0A1X2GJ59</accession>
<dbReference type="Proteomes" id="UP000242146">
    <property type="component" value="Unassembled WGS sequence"/>
</dbReference>
<dbReference type="OrthoDB" id="5537330at2759"/>
<evidence type="ECO:0000313" key="2">
    <source>
        <dbReference type="Proteomes" id="UP000242146"/>
    </source>
</evidence>
<gene>
    <name evidence="1" type="ORF">DM01DRAFT_1304536</name>
</gene>
<dbReference type="InterPro" id="IPR052999">
    <property type="entry name" value="PTS1_Protein"/>
</dbReference>
<proteinExistence type="predicted"/>
<comment type="caution">
    <text evidence="1">The sequence shown here is derived from an EMBL/GenBank/DDBJ whole genome shotgun (WGS) entry which is preliminary data.</text>
</comment>
<keyword evidence="2" id="KW-1185">Reference proteome</keyword>
<dbReference type="InterPro" id="IPR029032">
    <property type="entry name" value="AhpD-like"/>
</dbReference>
<dbReference type="STRING" id="101127.A0A1X2GJ59"/>
<reference evidence="1 2" key="1">
    <citation type="submission" date="2016-07" db="EMBL/GenBank/DDBJ databases">
        <title>Pervasive Adenine N6-methylation of Active Genes in Fungi.</title>
        <authorList>
            <consortium name="DOE Joint Genome Institute"/>
            <person name="Mondo S.J."/>
            <person name="Dannebaum R.O."/>
            <person name="Kuo R.C."/>
            <person name="Labutti K."/>
            <person name="Haridas S."/>
            <person name="Kuo A."/>
            <person name="Salamov A."/>
            <person name="Ahrendt S.R."/>
            <person name="Lipzen A."/>
            <person name="Sullivan W."/>
            <person name="Andreopoulos W.B."/>
            <person name="Clum A."/>
            <person name="Lindquist E."/>
            <person name="Daum C."/>
            <person name="Ramamoorthy G.K."/>
            <person name="Gryganskyi A."/>
            <person name="Culley D."/>
            <person name="Magnuson J.K."/>
            <person name="James T.Y."/>
            <person name="O'Malley M.A."/>
            <person name="Stajich J.E."/>
            <person name="Spatafora J.W."/>
            <person name="Visel A."/>
            <person name="Grigoriev I.V."/>
        </authorList>
    </citation>
    <scope>NUCLEOTIDE SEQUENCE [LARGE SCALE GENOMIC DNA]</scope>
    <source>
        <strain evidence="1 2">NRRL 3301</strain>
    </source>
</reference>
<name>A0A1X2GJ59_9FUNG</name>
<dbReference type="PANTHER" id="PTHR28180">
    <property type="entry name" value="CONSERVED MITOCHONDRIAL PROTEIN-RELATED"/>
    <property type="match status" value="1"/>
</dbReference>